<comment type="caution">
    <text evidence="2">The sequence shown here is derived from an EMBL/GenBank/DDBJ whole genome shotgun (WGS) entry which is preliminary data.</text>
</comment>
<gene>
    <name evidence="2" type="ORF">QO001_000513</name>
</gene>
<evidence type="ECO:0000313" key="3">
    <source>
        <dbReference type="Proteomes" id="UP001223420"/>
    </source>
</evidence>
<organism evidence="2 3">
    <name type="scientific">Methylobacterium brachiatum</name>
    <dbReference type="NCBI Taxonomy" id="269660"/>
    <lineage>
        <taxon>Bacteria</taxon>
        <taxon>Pseudomonadati</taxon>
        <taxon>Pseudomonadota</taxon>
        <taxon>Alphaproteobacteria</taxon>
        <taxon>Hyphomicrobiales</taxon>
        <taxon>Methylobacteriaceae</taxon>
        <taxon>Methylobacterium</taxon>
    </lineage>
</organism>
<dbReference type="AlphaFoldDB" id="A0AAJ1WUV4"/>
<reference evidence="2" key="1">
    <citation type="submission" date="2023-07" db="EMBL/GenBank/DDBJ databases">
        <title>Genomic Encyclopedia of Type Strains, Phase IV (KMG-IV): sequencing the most valuable type-strain genomes for metagenomic binning, comparative biology and taxonomic classification.</title>
        <authorList>
            <person name="Goeker M."/>
        </authorList>
    </citation>
    <scope>NUCLEOTIDE SEQUENCE</scope>
    <source>
        <strain evidence="2">DSM 19569</strain>
    </source>
</reference>
<evidence type="ECO:0000313" key="2">
    <source>
        <dbReference type="EMBL" id="MDQ0541605.1"/>
    </source>
</evidence>
<sequence length="84" mass="8987">MPETKPPKKKRAAKPKPVEKAPAKVGKATQLAAIQDRYRRALITALDHPHRAQGDRIRAALAALLAEKAALGVKDGEEAAEASE</sequence>
<feature type="region of interest" description="Disordered" evidence="1">
    <location>
        <begin position="1"/>
        <end position="27"/>
    </location>
</feature>
<proteinExistence type="predicted"/>
<evidence type="ECO:0000256" key="1">
    <source>
        <dbReference type="SAM" id="MobiDB-lite"/>
    </source>
</evidence>
<dbReference type="EMBL" id="JAUSWL010000001">
    <property type="protein sequence ID" value="MDQ0541605.1"/>
    <property type="molecule type" value="Genomic_DNA"/>
</dbReference>
<accession>A0AAJ1WUV4</accession>
<dbReference type="Proteomes" id="UP001223420">
    <property type="component" value="Unassembled WGS sequence"/>
</dbReference>
<protein>
    <submittedName>
        <fullName evidence="2">Uncharacterized protein</fullName>
    </submittedName>
</protein>
<dbReference type="RefSeq" id="WP_230364946.1">
    <property type="nucleotide sequence ID" value="NZ_JAJALK010000001.1"/>
</dbReference>
<name>A0AAJ1WUV4_9HYPH</name>